<reference evidence="1 2" key="1">
    <citation type="submission" date="2018-04" db="EMBL/GenBank/DDBJ databases">
        <title>Genomic Encyclopedia of Type Strains, Phase III (KMG-III): the genomes of soil and plant-associated and newly described type strains.</title>
        <authorList>
            <person name="Whitman W."/>
        </authorList>
    </citation>
    <scope>NUCLEOTIDE SEQUENCE [LARGE SCALE GENOMIC DNA]</scope>
    <source>
        <strain evidence="1 2">MA-olki</strain>
    </source>
</reference>
<protein>
    <submittedName>
        <fullName evidence="1">Uncharacterized protein</fullName>
    </submittedName>
</protein>
<dbReference type="RefSeq" id="WP_107955743.1">
    <property type="nucleotide sequence ID" value="NZ_QAYE01000011.1"/>
</dbReference>
<dbReference type="GeneID" id="91007596"/>
<proteinExistence type="predicted"/>
<evidence type="ECO:0000313" key="2">
    <source>
        <dbReference type="Proteomes" id="UP000244013"/>
    </source>
</evidence>
<comment type="caution">
    <text evidence="1">The sequence shown here is derived from an EMBL/GenBank/DDBJ whole genome shotgun (WGS) entry which is preliminary data.</text>
</comment>
<sequence length="81" mass="9205">MDFPWKEQATLVRMAGVEQVDDQSCEILFEGSLLAMATRVRDMKPAQRKRLRLSIPDRQVRPHTFQGDALTALIDRIPPAA</sequence>
<dbReference type="EMBL" id="QAYE01000011">
    <property type="protein sequence ID" value="PTW44219.1"/>
    <property type="molecule type" value="Genomic_DNA"/>
</dbReference>
<dbReference type="OrthoDB" id="7572405at2"/>
<name>A0A2T5TYD2_9SPHN</name>
<organism evidence="1 2">
    <name type="scientific">Sphingomonas faeni</name>
    <dbReference type="NCBI Taxonomy" id="185950"/>
    <lineage>
        <taxon>Bacteria</taxon>
        <taxon>Pseudomonadati</taxon>
        <taxon>Pseudomonadota</taxon>
        <taxon>Alphaproteobacteria</taxon>
        <taxon>Sphingomonadales</taxon>
        <taxon>Sphingomonadaceae</taxon>
        <taxon>Sphingomonas</taxon>
    </lineage>
</organism>
<accession>A0A2T5TYD2</accession>
<evidence type="ECO:0000313" key="1">
    <source>
        <dbReference type="EMBL" id="PTW44219.1"/>
    </source>
</evidence>
<gene>
    <name evidence="1" type="ORF">C8J25_11156</name>
</gene>
<dbReference type="Proteomes" id="UP000244013">
    <property type="component" value="Unassembled WGS sequence"/>
</dbReference>
<dbReference type="AlphaFoldDB" id="A0A2T5TYD2"/>